<reference evidence="1" key="5">
    <citation type="submission" date="2025-09" db="UniProtKB">
        <authorList>
            <consortium name="Ensembl"/>
        </authorList>
    </citation>
    <scope>IDENTIFICATION</scope>
</reference>
<dbReference type="Ensembl" id="ENST00000468815.1">
    <property type="protein sequence ID" value="ENSP00000489490.1"/>
    <property type="gene ID" value="ENSG00000196975.17"/>
</dbReference>
<organism evidence="1 2">
    <name type="scientific">Homo sapiens</name>
    <name type="common">Human</name>
    <dbReference type="NCBI Taxonomy" id="9606"/>
    <lineage>
        <taxon>Eukaryota</taxon>
        <taxon>Metazoa</taxon>
        <taxon>Chordata</taxon>
        <taxon>Craniata</taxon>
        <taxon>Vertebrata</taxon>
        <taxon>Euteleostomi</taxon>
        <taxon>Mammalia</taxon>
        <taxon>Eutheria</taxon>
        <taxon>Euarchontoglires</taxon>
        <taxon>Primates</taxon>
        <taxon>Haplorrhini</taxon>
        <taxon>Catarrhini</taxon>
        <taxon>Hominidae</taxon>
        <taxon>Homo</taxon>
    </lineage>
</organism>
<gene>
    <name evidence="1" type="primary">ANXA4</name>
</gene>
<accession>A0A0U1RRE7</accession>
<feature type="non-terminal residue" evidence="1">
    <location>
        <position position="1"/>
    </location>
</feature>
<dbReference type="Ensembl" id="ENST00000468815.1">
    <property type="protein sequence ID" value="ENSP00000489490.1"/>
    <property type="gene ID" value="ENSG00000196975.16"/>
</dbReference>
<dbReference type="HGNC" id="HGNC:542">
    <property type="gene designation" value="ANXA4"/>
</dbReference>
<dbReference type="OpenTargets" id="ENSG00000196975"/>
<keyword evidence="2" id="KW-1185">Reference proteome</keyword>
<dbReference type="Proteomes" id="UP000005640">
    <property type="component" value="Chromosome 2"/>
</dbReference>
<reference evidence="1 2" key="2">
    <citation type="journal article" date="2004" name="Nature">
        <title>Finishing the euchromatic sequence of the human genome.</title>
        <authorList>
            <consortium name="International Human Genome Sequencing Consortium"/>
        </authorList>
    </citation>
    <scope>NUCLEOTIDE SEQUENCE [LARGE SCALE GENOMIC DNA]</scope>
</reference>
<dbReference type="EMBL" id="AC112787">
    <property type="status" value="NOT_ANNOTATED_CDS"/>
    <property type="molecule type" value="Genomic_DNA"/>
</dbReference>
<dbReference type="GeneTree" id="ENSGT00940000156575"/>
<dbReference type="EMBL" id="AC092431">
    <property type="status" value="NOT_ANNOTATED_CDS"/>
    <property type="molecule type" value="Genomic_DNA"/>
</dbReference>
<reference evidence="1 2" key="3">
    <citation type="journal article" date="2005" name="Nature">
        <title>Generation and annotation of the DNA sequences of human chromosomes 2 and 4.</title>
        <authorList>
            <person name="Hillier L.W."/>
            <person name="Graves T.A."/>
            <person name="Fulton R.S."/>
            <person name="Fulton L.A."/>
            <person name="Pepin K.H."/>
            <person name="Minx P."/>
            <person name="Wagner-McPherson C."/>
            <person name="Layman D."/>
            <person name="Wylie K."/>
            <person name="Sekhon M."/>
            <person name="Becker M.C."/>
            <person name="Fewell G.A."/>
            <person name="Delehaunty K.D."/>
            <person name="Miner T.L."/>
            <person name="Nash W.E."/>
            <person name="Kremitzki C."/>
            <person name="Oddy L."/>
            <person name="Du H."/>
            <person name="Sun H."/>
            <person name="Bradshaw-Cordum H."/>
            <person name="Ali J."/>
            <person name="Carter J."/>
            <person name="Cordes M."/>
            <person name="Harris A."/>
            <person name="Isak A."/>
            <person name="van Brunt A."/>
            <person name="Nguyen C."/>
            <person name="Du F."/>
            <person name="Courtney L."/>
            <person name="Kalicki J."/>
            <person name="Ozersky P."/>
            <person name="Abbott S."/>
            <person name="Armstrong J."/>
            <person name="Belter E.A."/>
            <person name="Caruso L."/>
            <person name="Cedroni M."/>
            <person name="Cotton M."/>
            <person name="Davidson T."/>
            <person name="Desai A."/>
            <person name="Elliott G."/>
            <person name="Erb T."/>
            <person name="Fronick C."/>
            <person name="Gaige T."/>
            <person name="Haakenson W."/>
            <person name="Haglund K."/>
            <person name="Holmes A."/>
            <person name="Harkins R."/>
            <person name="Kim K."/>
            <person name="Kruchowski S.S."/>
            <person name="Strong C.M."/>
            <person name="Grewal N."/>
            <person name="Goyea E."/>
            <person name="Hou S."/>
            <person name="Levy A."/>
            <person name="Martinka S."/>
            <person name="Mead K."/>
            <person name="McLellan M.D."/>
            <person name="Meyer R."/>
            <person name="Randall-Maher J."/>
            <person name="Tomlinson C."/>
            <person name="Dauphin-Kohlberg S."/>
            <person name="Kozlowicz-Reilly A."/>
            <person name="Shah N."/>
            <person name="Swearengen-Shahid S."/>
            <person name="Snider J."/>
            <person name="Strong J.T."/>
            <person name="Thompson J."/>
            <person name="Yoakum M."/>
            <person name="Leonard S."/>
            <person name="Pearman C."/>
            <person name="Trani L."/>
            <person name="Radionenko M."/>
            <person name="Waligorski J.E."/>
            <person name="Wang C."/>
            <person name="Rock S.M."/>
            <person name="Tin-Wollam A.M."/>
            <person name="Maupin R."/>
            <person name="Latreille P."/>
            <person name="Wendl M.C."/>
            <person name="Yang S.P."/>
            <person name="Pohl C."/>
            <person name="Wallis J.W."/>
            <person name="Spieth J."/>
            <person name="Bieri T.A."/>
            <person name="Berkowicz N."/>
            <person name="Nelson J.O."/>
            <person name="Osborne J."/>
            <person name="Ding L."/>
            <person name="Meyer R."/>
            <person name="Sabo A."/>
            <person name="Shotland Y."/>
            <person name="Sinha P."/>
            <person name="Wohldmann P.E."/>
            <person name="Cook L.L."/>
            <person name="Hickenbotham M.T."/>
            <person name="Eldred J."/>
            <person name="Williams D."/>
            <person name="Jones T.A."/>
            <person name="She X."/>
            <person name="Ciccarelli F.D."/>
            <person name="Izaurralde E."/>
            <person name="Taylor J."/>
            <person name="Schmutz J."/>
            <person name="Myers R.M."/>
            <person name="Cox D.R."/>
            <person name="Huang X."/>
            <person name="McPherson J.D."/>
            <person name="Mardis E.R."/>
            <person name="Clifton S.W."/>
            <person name="Warren W.C."/>
            <person name="Chinwalla A.T."/>
            <person name="Eddy S.R."/>
            <person name="Marra M.A."/>
            <person name="Ovcharenko I."/>
            <person name="Furey T.S."/>
            <person name="Miller W."/>
            <person name="Eichler E.E."/>
            <person name="Bork P."/>
            <person name="Suyama M."/>
            <person name="Torrents D."/>
            <person name="Waterston R.H."/>
            <person name="Wilson R.K."/>
        </authorList>
    </citation>
    <scope>NUCLEOTIDE SEQUENCE [LARGE SCALE GENOMIC DNA]</scope>
</reference>
<sequence length="8" mass="1011">SQTYQQRT</sequence>
<dbReference type="Bgee" id="ENSG00000196975">
    <property type="expression patterns" value="Expressed in pancreatic ductal cell and 207 other cell types or tissues"/>
</dbReference>
<name>A0A0U1RRE7_HUMAN</name>
<reference evidence="1" key="4">
    <citation type="submission" date="2025-08" db="UniProtKB">
        <authorList>
            <consortium name="Ensembl"/>
        </authorList>
    </citation>
    <scope>IDENTIFICATION</scope>
</reference>
<dbReference type="OrthoDB" id="37886at2759"/>
<evidence type="ECO:0000313" key="2">
    <source>
        <dbReference type="Proteomes" id="UP000005640"/>
    </source>
</evidence>
<dbReference type="VEuPathDB" id="HostDB:ENSG00000196975"/>
<reference evidence="1 2" key="1">
    <citation type="journal article" date="2001" name="Nature">
        <title>Initial sequencing and analysis of the human genome.</title>
        <authorList>
            <consortium name="International Human Genome Sequencing Consortium"/>
            <person name="Lander E.S."/>
            <person name="Linton L.M."/>
            <person name="Birren B."/>
            <person name="Nusbaum C."/>
            <person name="Zody M.C."/>
            <person name="Baldwin J."/>
            <person name="Devon K."/>
            <person name="Dewar K."/>
            <person name="Doyle M."/>
            <person name="FitzHugh W."/>
            <person name="Funke R."/>
            <person name="Gage D."/>
            <person name="Harris K."/>
            <person name="Heaford A."/>
            <person name="Howland J."/>
            <person name="Kann L."/>
            <person name="Lehoczky J."/>
            <person name="LeVine R."/>
            <person name="McEwan P."/>
            <person name="McKernan K."/>
            <person name="Meldrim J."/>
            <person name="Mesirov J.P."/>
            <person name="Miranda C."/>
            <person name="Morris W."/>
            <person name="Naylor J."/>
            <person name="Raymond C."/>
            <person name="Rosetti M."/>
            <person name="Santos R."/>
            <person name="Sheridan A."/>
            <person name="Sougnez C."/>
            <person name="Stange-Thomann N."/>
            <person name="Stojanovic N."/>
            <person name="Subramanian A."/>
            <person name="Wyman D."/>
            <person name="Rogers J."/>
            <person name="Sulston J."/>
            <person name="Ainscough R."/>
            <person name="Beck S."/>
            <person name="Bentley D."/>
            <person name="Burton J."/>
            <person name="Clee C."/>
            <person name="Carter N."/>
            <person name="Coulson A."/>
            <person name="Deadman R."/>
            <person name="Deloukas P."/>
            <person name="Dunham A."/>
            <person name="Dunham I."/>
            <person name="Durbin R."/>
            <person name="French L."/>
            <person name="Grafham D."/>
            <person name="Gregory S."/>
            <person name="Hubbard T."/>
            <person name="Humphray S."/>
            <person name="Hunt A."/>
            <person name="Jones M."/>
            <person name="Lloyd C."/>
            <person name="McMurray A."/>
            <person name="Matthews L."/>
            <person name="Mercer S."/>
            <person name="Milne S."/>
            <person name="Mullikin J.C."/>
            <person name="Mungall A."/>
            <person name="Plumb R."/>
            <person name="Ross M."/>
            <person name="Shownkeen R."/>
            <person name="Sims S."/>
            <person name="Waterston R.H."/>
            <person name="Wilson R.K."/>
            <person name="Hillier L.W."/>
            <person name="McPherson J.D."/>
            <person name="Marra M.A."/>
            <person name="Mardis E.R."/>
            <person name="Fulton L.A."/>
            <person name="Chinwalla A.T."/>
            <person name="Pepin K.H."/>
            <person name="Gish W.R."/>
            <person name="Chissoe S.L."/>
            <person name="Wendl M.C."/>
            <person name="Delehaunty K.D."/>
            <person name="Miner T.L."/>
            <person name="Delehaunty A."/>
            <person name="Kramer J.B."/>
            <person name="Cook L.L."/>
            <person name="Fulton R.S."/>
            <person name="Johnson D.L."/>
            <person name="Minx P.J."/>
            <person name="Clifton S.W."/>
            <person name="Hawkins T."/>
            <person name="Branscomb E."/>
            <person name="Predki P."/>
            <person name="Richardson P."/>
            <person name="Wenning S."/>
            <person name="Slezak T."/>
            <person name="Doggett N."/>
            <person name="Cheng J.F."/>
            <person name="Olsen A."/>
            <person name="Lucas S."/>
            <person name="Elkin C."/>
            <person name="Uberbacher E."/>
            <person name="Frazier M."/>
            <person name="Gibbs R.A."/>
            <person name="Muzny D.M."/>
            <person name="Scherer S.E."/>
            <person name="Bouck J.B."/>
            <person name="Sodergren E.J."/>
            <person name="Worley K.C."/>
            <person name="Rives C.M."/>
            <person name="Gorrell J.H."/>
            <person name="Metzker M.L."/>
            <person name="Naylor S.L."/>
            <person name="Kucherlapati R.S."/>
            <person name="Nelson D.L."/>
            <person name="Weinstock G.M."/>
            <person name="Sakaki Y."/>
            <person name="Fujiyama A."/>
            <person name="Hattori M."/>
            <person name="Yada T."/>
            <person name="Toyoda A."/>
            <person name="Itoh T."/>
            <person name="Kawagoe C."/>
            <person name="Watanabe H."/>
            <person name="Totoki Y."/>
            <person name="Taylor T."/>
            <person name="Weissenbach J."/>
            <person name="Heilig R."/>
            <person name="Saurin W."/>
            <person name="Artiguenave F."/>
            <person name="Brottier P."/>
            <person name="Bruls T."/>
            <person name="Pelletier E."/>
            <person name="Robert C."/>
            <person name="Wincker P."/>
            <person name="Smith D.R."/>
            <person name="Doucette-Stamm L."/>
            <person name="Rubenfield M."/>
            <person name="Weinstock K."/>
            <person name="Lee H.M."/>
            <person name="Dubois J."/>
            <person name="Rosenthal A."/>
            <person name="Platzer M."/>
            <person name="Nyakatura G."/>
            <person name="Taudien S."/>
            <person name="Rump A."/>
            <person name="Yang H."/>
            <person name="Yu J."/>
            <person name="Wang J."/>
            <person name="Huang G."/>
            <person name="Gu J."/>
            <person name="Hood L."/>
            <person name="Rowen L."/>
            <person name="Madan A."/>
            <person name="Qin S."/>
            <person name="Davis R.W."/>
            <person name="Federspiel N.A."/>
            <person name="Abola A.P."/>
            <person name="Proctor M.J."/>
            <person name="Myers R.M."/>
            <person name="Schmutz J."/>
            <person name="Dickson M."/>
            <person name="Grimwood J."/>
            <person name="Cox D.R."/>
            <person name="Olson M.V."/>
            <person name="Kaul R."/>
            <person name="Raymond C."/>
            <person name="Shimizu N."/>
            <person name="Kawasaki K."/>
            <person name="Minoshima S."/>
            <person name="Evans G.A."/>
            <person name="Athanasiou M."/>
            <person name="Schultz R."/>
            <person name="Roe B.A."/>
            <person name="Chen F."/>
            <person name="Pan H."/>
            <person name="Ramser J."/>
            <person name="Lehrach H."/>
            <person name="Reinhardt R."/>
            <person name="McCombie W.R."/>
            <person name="de la Bastide M."/>
            <person name="Dedhia N."/>
            <person name="Blocker H."/>
            <person name="Hornischer K."/>
            <person name="Nordsiek G."/>
            <person name="Agarwala R."/>
            <person name="Aravind L."/>
            <person name="Bailey J.A."/>
            <person name="Bateman A."/>
            <person name="Batzoglou S."/>
            <person name="Birney E."/>
            <person name="Bork P."/>
            <person name="Brown D.G."/>
            <person name="Burge C.B."/>
            <person name="Cerutti L."/>
            <person name="Chen H.C."/>
            <person name="Church D."/>
            <person name="Clamp M."/>
            <person name="Copley R.R."/>
            <person name="Doerks T."/>
            <person name="Eddy S.R."/>
            <person name="Eichler E.E."/>
            <person name="Furey T.S."/>
            <person name="Galagan J."/>
            <person name="Gilbert J.G."/>
            <person name="Harmon C."/>
            <person name="Hayashizaki Y."/>
            <person name="Haussler D."/>
            <person name="Hermjakob H."/>
            <person name="Hokamp K."/>
            <person name="Jang W."/>
            <person name="Johnson L.S."/>
            <person name="Jones T.A."/>
            <person name="Kasif S."/>
            <person name="Kaspryzk A."/>
            <person name="Kennedy S."/>
            <person name="Kent W.J."/>
            <person name="Kitts P."/>
            <person name="Koonin E.V."/>
            <person name="Korf I."/>
            <person name="Kulp D."/>
            <person name="Lancet D."/>
            <person name="Lowe T.M."/>
            <person name="McLysaght A."/>
            <person name="Mikkelsen T."/>
            <person name="Moran J.V."/>
            <person name="Mulder N."/>
            <person name="Pollara V.J."/>
            <person name="Ponting C.P."/>
            <person name="Schuler G."/>
            <person name="Schultz J."/>
            <person name="Slater G."/>
            <person name="Smit A.F."/>
            <person name="Stupka E."/>
            <person name="Szustakowski J."/>
            <person name="Thierry-Mieg D."/>
            <person name="Thierry-Mieg J."/>
            <person name="Wagner L."/>
            <person name="Wallis J."/>
            <person name="Wheeler R."/>
            <person name="Williams A."/>
            <person name="Wolf Y.I."/>
            <person name="Wolfe K.H."/>
            <person name="Yang S.P."/>
            <person name="Yeh R.F."/>
            <person name="Collins F."/>
            <person name="Guyer M.S."/>
            <person name="Peterson J."/>
            <person name="Felsenfeld A."/>
            <person name="Wetterstrand K.A."/>
            <person name="Patrinos A."/>
            <person name="Morgan M.J."/>
            <person name="de Jong P."/>
            <person name="Catanese J.J."/>
            <person name="Osoegawa K."/>
            <person name="Shizuya H."/>
            <person name="Choi S."/>
            <person name="Chen Y.J."/>
        </authorList>
    </citation>
    <scope>NUCLEOTIDE SEQUENCE [LARGE SCALE GENOMIC DNA]</scope>
</reference>
<protein>
    <submittedName>
        <fullName evidence="1">Annexin A4</fullName>
    </submittedName>
</protein>
<evidence type="ECO:0000313" key="1">
    <source>
        <dbReference type="Ensembl" id="ENSP00000489490.1"/>
    </source>
</evidence>
<proteinExistence type="predicted"/>
<dbReference type="ChiTaRS" id="ANXA4">
    <property type="organism name" value="human"/>
</dbReference>
<dbReference type="ExpressionAtlas" id="A0A0U1RRE7">
    <property type="expression patterns" value="baseline and differential"/>
</dbReference>
<dbReference type="EMBL" id="AC019206">
    <property type="status" value="NOT_ANNOTATED_CDS"/>
    <property type="molecule type" value="Genomic_DNA"/>
</dbReference>